<name>A0A7I7XPH4_9MYCO</name>
<proteinExistence type="predicted"/>
<evidence type="ECO:0000313" key="1">
    <source>
        <dbReference type="EMBL" id="BBZ30993.1"/>
    </source>
</evidence>
<dbReference type="EMBL" id="AP022610">
    <property type="protein sequence ID" value="BBZ30993.1"/>
    <property type="molecule type" value="Genomic_DNA"/>
</dbReference>
<dbReference type="KEGG" id="mmag:MMAD_52880"/>
<dbReference type="Proteomes" id="UP000466517">
    <property type="component" value="Chromosome"/>
</dbReference>
<dbReference type="AlphaFoldDB" id="A0A7I7XPH4"/>
<evidence type="ECO:0000313" key="2">
    <source>
        <dbReference type="Proteomes" id="UP000466517"/>
    </source>
</evidence>
<organism evidence="1 2">
    <name type="scientific">Mycolicibacterium madagascariense</name>
    <dbReference type="NCBI Taxonomy" id="212765"/>
    <lineage>
        <taxon>Bacteria</taxon>
        <taxon>Bacillati</taxon>
        <taxon>Actinomycetota</taxon>
        <taxon>Actinomycetes</taxon>
        <taxon>Mycobacteriales</taxon>
        <taxon>Mycobacteriaceae</taxon>
        <taxon>Mycolicibacterium</taxon>
    </lineage>
</organism>
<gene>
    <name evidence="1" type="ORF">MMAD_52880</name>
</gene>
<accession>A0A7I7XPH4</accession>
<sequence>MSSRCNPGTAFCSTNITTFAAISTYVANGACTGRPPNGVLGRRTDLAPSPTQSGHWWPTAAERMHSGQMDRWQRVQLTYVPRSGWR</sequence>
<keyword evidence="2" id="KW-1185">Reference proteome</keyword>
<protein>
    <submittedName>
        <fullName evidence="1">Uncharacterized protein</fullName>
    </submittedName>
</protein>
<reference evidence="1 2" key="1">
    <citation type="journal article" date="2019" name="Emerg. Microbes Infect.">
        <title>Comprehensive subspecies identification of 175 nontuberculous mycobacteria species based on 7547 genomic profiles.</title>
        <authorList>
            <person name="Matsumoto Y."/>
            <person name="Kinjo T."/>
            <person name="Motooka D."/>
            <person name="Nabeya D."/>
            <person name="Jung N."/>
            <person name="Uechi K."/>
            <person name="Horii T."/>
            <person name="Iida T."/>
            <person name="Fujita J."/>
            <person name="Nakamura S."/>
        </authorList>
    </citation>
    <scope>NUCLEOTIDE SEQUENCE [LARGE SCALE GENOMIC DNA]</scope>
    <source>
        <strain evidence="1 2">JCM 13574</strain>
    </source>
</reference>